<evidence type="ECO:0000313" key="8">
    <source>
        <dbReference type="EMBL" id="CAI6343487.1"/>
    </source>
</evidence>
<feature type="transmembrane region" description="Helical" evidence="6">
    <location>
        <begin position="12"/>
        <end position="32"/>
    </location>
</feature>
<dbReference type="Proteomes" id="UP001160148">
    <property type="component" value="Unassembled WGS sequence"/>
</dbReference>
<feature type="transmembrane region" description="Helical" evidence="6">
    <location>
        <begin position="76"/>
        <end position="95"/>
    </location>
</feature>
<proteinExistence type="inferred from homology"/>
<feature type="transmembrane region" description="Helical" evidence="6">
    <location>
        <begin position="275"/>
        <end position="293"/>
    </location>
</feature>
<sequence length="446" mass="49516">MYTFLQIDKKLLMIKVHFFLAMAGSAPIIPFLSTISMQRGYSSVIVGLIFTLIPLPALIVRPVVGALTDKYKCRKIALITLIVINCLVICVLMFIPGTTIETEISDVNVIKSPTFWLFFSTIAMFITSTTARSVLENTICIGLLGENKYKYGQQRVWGAVGWGMISFLSGAVIDWFSKGQDYKNYTPGMIIALTACILDTFVALKIEVVENSESKIEVSNVKKMLINIRVLSFLLWVVAFGFFNAFIWYYLFWYLDDLSLIYHPETIPYIKTLEGLTQTIQCFGGEVPFFFLSSYILKRVDNMKVFSLMFFVFAARFFLYSIITNPVFVLPVELLNGLTYALAYSAATSYAAELAPVGAEGTLQGIVGTALLGIGAPVGSFVGGQLFDLFGSITSFKILSGTALAVCITQTTVDLLLNRYFKDKNFKENASSTDGPTIDAIDNNYL</sequence>
<dbReference type="InterPro" id="IPR024989">
    <property type="entry name" value="MFS_assoc_dom"/>
</dbReference>
<organism evidence="8 9">
    <name type="scientific">Macrosiphum euphorbiae</name>
    <name type="common">potato aphid</name>
    <dbReference type="NCBI Taxonomy" id="13131"/>
    <lineage>
        <taxon>Eukaryota</taxon>
        <taxon>Metazoa</taxon>
        <taxon>Ecdysozoa</taxon>
        <taxon>Arthropoda</taxon>
        <taxon>Hexapoda</taxon>
        <taxon>Insecta</taxon>
        <taxon>Pterygota</taxon>
        <taxon>Neoptera</taxon>
        <taxon>Paraneoptera</taxon>
        <taxon>Hemiptera</taxon>
        <taxon>Sternorrhyncha</taxon>
        <taxon>Aphidomorpha</taxon>
        <taxon>Aphidoidea</taxon>
        <taxon>Aphididae</taxon>
        <taxon>Macrosiphini</taxon>
        <taxon>Macrosiphum</taxon>
    </lineage>
</organism>
<evidence type="ECO:0000256" key="6">
    <source>
        <dbReference type="SAM" id="Phobius"/>
    </source>
</evidence>
<comment type="caution">
    <text evidence="8">The sequence shown here is derived from an EMBL/GenBank/DDBJ whole genome shotgun (WGS) entry which is preliminary data.</text>
</comment>
<feature type="transmembrane region" description="Helical" evidence="6">
    <location>
        <begin position="115"/>
        <end position="135"/>
    </location>
</feature>
<keyword evidence="5 6" id="KW-0472">Membrane</keyword>
<evidence type="ECO:0000256" key="3">
    <source>
        <dbReference type="ARBA" id="ARBA00022692"/>
    </source>
</evidence>
<dbReference type="Pfam" id="PF12832">
    <property type="entry name" value="MFS_1_like"/>
    <property type="match status" value="1"/>
</dbReference>
<accession>A0AAV0VKM2</accession>
<dbReference type="PANTHER" id="PTHR16172:SF30">
    <property type="entry name" value="SUGAR BABY, ISOFORM C"/>
    <property type="match status" value="1"/>
</dbReference>
<dbReference type="EMBL" id="CARXXK010000001">
    <property type="protein sequence ID" value="CAI6343487.1"/>
    <property type="molecule type" value="Genomic_DNA"/>
</dbReference>
<keyword evidence="4 6" id="KW-1133">Transmembrane helix</keyword>
<evidence type="ECO:0000256" key="2">
    <source>
        <dbReference type="ARBA" id="ARBA00005241"/>
    </source>
</evidence>
<evidence type="ECO:0000256" key="5">
    <source>
        <dbReference type="ARBA" id="ARBA00023136"/>
    </source>
</evidence>
<dbReference type="InterPro" id="IPR036259">
    <property type="entry name" value="MFS_trans_sf"/>
</dbReference>
<evidence type="ECO:0000256" key="4">
    <source>
        <dbReference type="ARBA" id="ARBA00022989"/>
    </source>
</evidence>
<comment type="subcellular location">
    <subcellularLocation>
        <location evidence="1">Membrane</location>
        <topology evidence="1">Multi-pass membrane protein</topology>
    </subcellularLocation>
</comment>
<reference evidence="8 9" key="1">
    <citation type="submission" date="2023-01" db="EMBL/GenBank/DDBJ databases">
        <authorList>
            <person name="Whitehead M."/>
        </authorList>
    </citation>
    <scope>NUCLEOTIDE SEQUENCE [LARGE SCALE GENOMIC DNA]</scope>
</reference>
<name>A0AAV0VKM2_9HEMI</name>
<dbReference type="PANTHER" id="PTHR16172">
    <property type="entry name" value="MAJOR FACILITATOR SUPERFAMILY DOMAIN-CONTAINING PROTEIN 6-LIKE"/>
    <property type="match status" value="1"/>
</dbReference>
<protein>
    <recommendedName>
        <fullName evidence="7">Major facilitator superfamily associated domain-containing protein</fullName>
    </recommendedName>
</protein>
<keyword evidence="9" id="KW-1185">Reference proteome</keyword>
<dbReference type="SUPFAM" id="SSF103473">
    <property type="entry name" value="MFS general substrate transporter"/>
    <property type="match status" value="1"/>
</dbReference>
<evidence type="ECO:0000259" key="7">
    <source>
        <dbReference type="Pfam" id="PF12832"/>
    </source>
</evidence>
<dbReference type="AlphaFoldDB" id="A0AAV0VKM2"/>
<feature type="transmembrane region" description="Helical" evidence="6">
    <location>
        <begin position="156"/>
        <end position="176"/>
    </location>
</feature>
<dbReference type="GO" id="GO:0016020">
    <property type="term" value="C:membrane"/>
    <property type="evidence" value="ECO:0007669"/>
    <property type="project" value="UniProtKB-SubCell"/>
</dbReference>
<feature type="transmembrane region" description="Helical" evidence="6">
    <location>
        <begin position="230"/>
        <end position="255"/>
    </location>
</feature>
<dbReference type="InterPro" id="IPR051717">
    <property type="entry name" value="MFS_MFSD6"/>
</dbReference>
<gene>
    <name evidence="8" type="ORF">MEUPH1_LOCUS747</name>
</gene>
<feature type="transmembrane region" description="Helical" evidence="6">
    <location>
        <begin position="305"/>
        <end position="323"/>
    </location>
</feature>
<evidence type="ECO:0000313" key="9">
    <source>
        <dbReference type="Proteomes" id="UP001160148"/>
    </source>
</evidence>
<comment type="similarity">
    <text evidence="2">Belongs to the major facilitator superfamily. MFSD6 family.</text>
</comment>
<feature type="transmembrane region" description="Helical" evidence="6">
    <location>
        <begin position="44"/>
        <end position="64"/>
    </location>
</feature>
<feature type="transmembrane region" description="Helical" evidence="6">
    <location>
        <begin position="188"/>
        <end position="209"/>
    </location>
</feature>
<evidence type="ECO:0000256" key="1">
    <source>
        <dbReference type="ARBA" id="ARBA00004141"/>
    </source>
</evidence>
<dbReference type="Gene3D" id="1.20.1250.20">
    <property type="entry name" value="MFS general substrate transporter like domains"/>
    <property type="match status" value="2"/>
</dbReference>
<keyword evidence="3 6" id="KW-0812">Transmembrane</keyword>
<feature type="domain" description="Major facilitator superfamily associated" evidence="7">
    <location>
        <begin position="12"/>
        <end position="397"/>
    </location>
</feature>